<reference evidence="6" key="2">
    <citation type="submission" date="2025-09" db="UniProtKB">
        <authorList>
            <consortium name="Ensembl"/>
        </authorList>
    </citation>
    <scope>IDENTIFICATION</scope>
</reference>
<keyword evidence="7" id="KW-1185">Reference proteome</keyword>
<feature type="region of interest" description="Disordered" evidence="4">
    <location>
        <begin position="35"/>
        <end position="76"/>
    </location>
</feature>
<evidence type="ECO:0000256" key="2">
    <source>
        <dbReference type="ARBA" id="ARBA00022741"/>
    </source>
</evidence>
<evidence type="ECO:0000259" key="5">
    <source>
        <dbReference type="Pfam" id="PF01923"/>
    </source>
</evidence>
<feature type="domain" description="Cobalamin adenosyltransferase-like" evidence="5">
    <location>
        <begin position="137"/>
        <end position="167"/>
    </location>
</feature>
<keyword evidence="3" id="KW-0067">ATP-binding</keyword>
<proteinExistence type="predicted"/>
<accession>A0A8C4R440</accession>
<dbReference type="InterPro" id="IPR036451">
    <property type="entry name" value="CblAdoTrfase-like_sf"/>
</dbReference>
<dbReference type="Proteomes" id="UP000694388">
    <property type="component" value="Unplaced"/>
</dbReference>
<feature type="compositionally biased region" description="Basic residues" evidence="4">
    <location>
        <begin position="42"/>
        <end position="51"/>
    </location>
</feature>
<dbReference type="Gene3D" id="1.20.1200.10">
    <property type="entry name" value="Cobalamin adenosyltransferase-like"/>
    <property type="match status" value="1"/>
</dbReference>
<dbReference type="SUPFAM" id="SSF89028">
    <property type="entry name" value="Cobalamin adenosyltransferase-like"/>
    <property type="match status" value="1"/>
</dbReference>
<dbReference type="Pfam" id="PF01923">
    <property type="entry name" value="Cob_adeno_trans"/>
    <property type="match status" value="1"/>
</dbReference>
<sequence>MVAAAFIWPFSSRGKGELRAGAYSCTCPPRAVWSSLSGGGTRTRRQQRSTKHQGPGTTQRTTASTGTDQTRLAPAGRRECQQARRGFFSFSFYDGANLLFSFPSTAGRGNRSEGLSSGLDEGRNPIWLDVAAPEVVMASIVREKQVDSTVAQFLNRLSDYLFTVARRAAVNEGREERIYRRPRT</sequence>
<dbReference type="AlphaFoldDB" id="A0A8C4R440"/>
<dbReference type="GO" id="GO:0005524">
    <property type="term" value="F:ATP binding"/>
    <property type="evidence" value="ECO:0007669"/>
    <property type="project" value="UniProtKB-KW"/>
</dbReference>
<feature type="compositionally biased region" description="Low complexity" evidence="4">
    <location>
        <begin position="56"/>
        <end position="71"/>
    </location>
</feature>
<evidence type="ECO:0000256" key="3">
    <source>
        <dbReference type="ARBA" id="ARBA00022840"/>
    </source>
</evidence>
<keyword evidence="1" id="KW-0808">Transferase</keyword>
<evidence type="ECO:0000313" key="7">
    <source>
        <dbReference type="Proteomes" id="UP000694388"/>
    </source>
</evidence>
<dbReference type="InterPro" id="IPR016030">
    <property type="entry name" value="CblAdoTrfase-like"/>
</dbReference>
<evidence type="ECO:0000256" key="4">
    <source>
        <dbReference type="SAM" id="MobiDB-lite"/>
    </source>
</evidence>
<reference evidence="6" key="1">
    <citation type="submission" date="2025-08" db="UniProtKB">
        <authorList>
            <consortium name="Ensembl"/>
        </authorList>
    </citation>
    <scope>IDENTIFICATION</scope>
</reference>
<dbReference type="Ensembl" id="ENSEBUT00000024660.1">
    <property type="protein sequence ID" value="ENSEBUP00000024084.1"/>
    <property type="gene ID" value="ENSEBUG00000014827.1"/>
</dbReference>
<organism evidence="6 7">
    <name type="scientific">Eptatretus burgeri</name>
    <name type="common">Inshore hagfish</name>
    <dbReference type="NCBI Taxonomy" id="7764"/>
    <lineage>
        <taxon>Eukaryota</taxon>
        <taxon>Metazoa</taxon>
        <taxon>Chordata</taxon>
        <taxon>Craniata</taxon>
        <taxon>Vertebrata</taxon>
        <taxon>Cyclostomata</taxon>
        <taxon>Myxini</taxon>
        <taxon>Myxiniformes</taxon>
        <taxon>Myxinidae</taxon>
        <taxon>Eptatretinae</taxon>
        <taxon>Eptatretus</taxon>
    </lineage>
</organism>
<keyword evidence="2" id="KW-0547">Nucleotide-binding</keyword>
<evidence type="ECO:0000256" key="1">
    <source>
        <dbReference type="ARBA" id="ARBA00022679"/>
    </source>
</evidence>
<protein>
    <recommendedName>
        <fullName evidence="5">Cobalamin adenosyltransferase-like domain-containing protein</fullName>
    </recommendedName>
</protein>
<evidence type="ECO:0000313" key="6">
    <source>
        <dbReference type="Ensembl" id="ENSEBUP00000024084.1"/>
    </source>
</evidence>
<name>A0A8C4R440_EPTBU</name>
<dbReference type="GO" id="GO:0016740">
    <property type="term" value="F:transferase activity"/>
    <property type="evidence" value="ECO:0007669"/>
    <property type="project" value="UniProtKB-KW"/>
</dbReference>